<feature type="signal peptide" evidence="1">
    <location>
        <begin position="1"/>
        <end position="19"/>
    </location>
</feature>
<dbReference type="Proteomes" id="UP001374584">
    <property type="component" value="Unassembled WGS sequence"/>
</dbReference>
<sequence>MVMISVMGWILFLRLVINAQSVRKKWILIFSKINIISVKYDWQFPMATRDIWLYIKPLSCAKNERQ</sequence>
<gene>
    <name evidence="2" type="ORF">VNO80_27836</name>
</gene>
<dbReference type="EMBL" id="JAYMYR010000010">
    <property type="protein sequence ID" value="KAK7335791.1"/>
    <property type="molecule type" value="Genomic_DNA"/>
</dbReference>
<accession>A0AAN9LH61</accession>
<evidence type="ECO:0008006" key="4">
    <source>
        <dbReference type="Google" id="ProtNLM"/>
    </source>
</evidence>
<name>A0AAN9LH61_PHACN</name>
<dbReference type="AlphaFoldDB" id="A0AAN9LH61"/>
<protein>
    <recommendedName>
        <fullName evidence="4">Secreted protein</fullName>
    </recommendedName>
</protein>
<evidence type="ECO:0000313" key="3">
    <source>
        <dbReference type="Proteomes" id="UP001374584"/>
    </source>
</evidence>
<comment type="caution">
    <text evidence="2">The sequence shown here is derived from an EMBL/GenBank/DDBJ whole genome shotgun (WGS) entry which is preliminary data.</text>
</comment>
<keyword evidence="3" id="KW-1185">Reference proteome</keyword>
<feature type="chain" id="PRO_5043046397" description="Secreted protein" evidence="1">
    <location>
        <begin position="20"/>
        <end position="66"/>
    </location>
</feature>
<organism evidence="2 3">
    <name type="scientific">Phaseolus coccineus</name>
    <name type="common">Scarlet runner bean</name>
    <name type="synonym">Phaseolus multiflorus</name>
    <dbReference type="NCBI Taxonomy" id="3886"/>
    <lineage>
        <taxon>Eukaryota</taxon>
        <taxon>Viridiplantae</taxon>
        <taxon>Streptophyta</taxon>
        <taxon>Embryophyta</taxon>
        <taxon>Tracheophyta</taxon>
        <taxon>Spermatophyta</taxon>
        <taxon>Magnoliopsida</taxon>
        <taxon>eudicotyledons</taxon>
        <taxon>Gunneridae</taxon>
        <taxon>Pentapetalae</taxon>
        <taxon>rosids</taxon>
        <taxon>fabids</taxon>
        <taxon>Fabales</taxon>
        <taxon>Fabaceae</taxon>
        <taxon>Papilionoideae</taxon>
        <taxon>50 kb inversion clade</taxon>
        <taxon>NPAAA clade</taxon>
        <taxon>indigoferoid/millettioid clade</taxon>
        <taxon>Phaseoleae</taxon>
        <taxon>Phaseolus</taxon>
    </lineage>
</organism>
<evidence type="ECO:0000256" key="1">
    <source>
        <dbReference type="SAM" id="SignalP"/>
    </source>
</evidence>
<reference evidence="2 3" key="1">
    <citation type="submission" date="2024-01" db="EMBL/GenBank/DDBJ databases">
        <title>The genomes of 5 underutilized Papilionoideae crops provide insights into root nodulation and disease resistanc.</title>
        <authorList>
            <person name="Jiang F."/>
        </authorList>
    </citation>
    <scope>NUCLEOTIDE SEQUENCE [LARGE SCALE GENOMIC DNA]</scope>
    <source>
        <strain evidence="2">JINMINGXINNONG_FW02</strain>
        <tissue evidence="2">Leaves</tissue>
    </source>
</reference>
<proteinExistence type="predicted"/>
<keyword evidence="1" id="KW-0732">Signal</keyword>
<evidence type="ECO:0000313" key="2">
    <source>
        <dbReference type="EMBL" id="KAK7335791.1"/>
    </source>
</evidence>